<comment type="caution">
    <text evidence="1">The sequence shown here is derived from an EMBL/GenBank/DDBJ whole genome shotgun (WGS) entry which is preliminary data.</text>
</comment>
<keyword evidence="2" id="KW-1185">Reference proteome</keyword>
<dbReference type="Proteomes" id="UP001292094">
    <property type="component" value="Unassembled WGS sequence"/>
</dbReference>
<gene>
    <name evidence="1" type="ORF">Pmani_029288</name>
</gene>
<sequence>MSSRLTAAVPLSRRLVLSYVQVSDITFLQMSGFSIVKVSCVQVSRLLCTAGVFPMQVLSRVAFPLPPPPPPPPASQHQPECLHVILLVVVVALYFQRICLTPPQPIPDIQ</sequence>
<evidence type="ECO:0000313" key="1">
    <source>
        <dbReference type="EMBL" id="KAK4298363.1"/>
    </source>
</evidence>
<name>A0AAE1NYB9_9EUCA</name>
<evidence type="ECO:0000313" key="2">
    <source>
        <dbReference type="Proteomes" id="UP001292094"/>
    </source>
</evidence>
<proteinExistence type="predicted"/>
<accession>A0AAE1NYB9</accession>
<protein>
    <submittedName>
        <fullName evidence="1">Uncharacterized protein</fullName>
    </submittedName>
</protein>
<reference evidence="1" key="1">
    <citation type="submission" date="2023-11" db="EMBL/GenBank/DDBJ databases">
        <title>Genome assemblies of two species of porcelain crab, Petrolisthes cinctipes and Petrolisthes manimaculis (Anomura: Porcellanidae).</title>
        <authorList>
            <person name="Angst P."/>
        </authorList>
    </citation>
    <scope>NUCLEOTIDE SEQUENCE</scope>
    <source>
        <strain evidence="1">PB745_02</strain>
        <tissue evidence="1">Gill</tissue>
    </source>
</reference>
<organism evidence="1 2">
    <name type="scientific">Petrolisthes manimaculis</name>
    <dbReference type="NCBI Taxonomy" id="1843537"/>
    <lineage>
        <taxon>Eukaryota</taxon>
        <taxon>Metazoa</taxon>
        <taxon>Ecdysozoa</taxon>
        <taxon>Arthropoda</taxon>
        <taxon>Crustacea</taxon>
        <taxon>Multicrustacea</taxon>
        <taxon>Malacostraca</taxon>
        <taxon>Eumalacostraca</taxon>
        <taxon>Eucarida</taxon>
        <taxon>Decapoda</taxon>
        <taxon>Pleocyemata</taxon>
        <taxon>Anomura</taxon>
        <taxon>Galatheoidea</taxon>
        <taxon>Porcellanidae</taxon>
        <taxon>Petrolisthes</taxon>
    </lineage>
</organism>
<dbReference type="AlphaFoldDB" id="A0AAE1NYB9"/>
<dbReference type="EMBL" id="JAWZYT010003449">
    <property type="protein sequence ID" value="KAK4298363.1"/>
    <property type="molecule type" value="Genomic_DNA"/>
</dbReference>